<organism evidence="1 2">
    <name type="scientific">Coemansia reversa (strain ATCC 12441 / NRRL 1564)</name>
    <dbReference type="NCBI Taxonomy" id="763665"/>
    <lineage>
        <taxon>Eukaryota</taxon>
        <taxon>Fungi</taxon>
        <taxon>Fungi incertae sedis</taxon>
        <taxon>Zoopagomycota</taxon>
        <taxon>Kickxellomycotina</taxon>
        <taxon>Kickxellomycetes</taxon>
        <taxon>Kickxellales</taxon>
        <taxon>Kickxellaceae</taxon>
        <taxon>Coemansia</taxon>
    </lineage>
</organism>
<proteinExistence type="predicted"/>
<evidence type="ECO:0000313" key="2">
    <source>
        <dbReference type="Proteomes" id="UP000242474"/>
    </source>
</evidence>
<keyword evidence="2" id="KW-1185">Reference proteome</keyword>
<evidence type="ECO:0000313" key="1">
    <source>
        <dbReference type="EMBL" id="PIA16390.1"/>
    </source>
</evidence>
<dbReference type="AlphaFoldDB" id="A0A2G5BBK8"/>
<protein>
    <submittedName>
        <fullName evidence="1">Uncharacterized protein</fullName>
    </submittedName>
</protein>
<reference evidence="1 2" key="1">
    <citation type="journal article" date="2015" name="Genome Biol. Evol.">
        <title>Phylogenomic analyses indicate that early fungi evolved digesting cell walls of algal ancestors of land plants.</title>
        <authorList>
            <person name="Chang Y."/>
            <person name="Wang S."/>
            <person name="Sekimoto S."/>
            <person name="Aerts A.L."/>
            <person name="Choi C."/>
            <person name="Clum A."/>
            <person name="LaButti K.M."/>
            <person name="Lindquist E.A."/>
            <person name="Yee Ngan C."/>
            <person name="Ohm R.A."/>
            <person name="Salamov A.A."/>
            <person name="Grigoriev I.V."/>
            <person name="Spatafora J.W."/>
            <person name="Berbee M.L."/>
        </authorList>
    </citation>
    <scope>NUCLEOTIDE SEQUENCE [LARGE SCALE GENOMIC DNA]</scope>
    <source>
        <strain evidence="1 2">NRRL 1564</strain>
    </source>
</reference>
<sequence>MRRRGECNGSCVEKPVDSQDSVCESCAESEVVMKRRGYRDEMLTRNCHSTWQEVTAMV</sequence>
<accession>A0A2G5BBK8</accession>
<dbReference type="EMBL" id="KZ303500">
    <property type="protein sequence ID" value="PIA16390.1"/>
    <property type="molecule type" value="Genomic_DNA"/>
</dbReference>
<gene>
    <name evidence="1" type="ORF">COEREDRAFT_81344</name>
</gene>
<dbReference type="Proteomes" id="UP000242474">
    <property type="component" value="Unassembled WGS sequence"/>
</dbReference>
<name>A0A2G5BBK8_COERN</name>